<dbReference type="SMART" id="SM00028">
    <property type="entry name" value="TPR"/>
    <property type="match status" value="4"/>
</dbReference>
<evidence type="ECO:0000313" key="4">
    <source>
        <dbReference type="Proteomes" id="UP000606974"/>
    </source>
</evidence>
<dbReference type="PRINTS" id="PR00381">
    <property type="entry name" value="KINESINLIGHT"/>
</dbReference>
<dbReference type="SUPFAM" id="SSF52540">
    <property type="entry name" value="P-loop containing nucleoside triphosphate hydrolases"/>
    <property type="match status" value="1"/>
</dbReference>
<dbReference type="PANTHER" id="PTHR46082:SF6">
    <property type="entry name" value="AAA+ ATPASE DOMAIN-CONTAINING PROTEIN-RELATED"/>
    <property type="match status" value="1"/>
</dbReference>
<organism evidence="3 4">
    <name type="scientific">Endocarpon pusillum</name>
    <dbReference type="NCBI Taxonomy" id="364733"/>
    <lineage>
        <taxon>Eukaryota</taxon>
        <taxon>Fungi</taxon>
        <taxon>Dikarya</taxon>
        <taxon>Ascomycota</taxon>
        <taxon>Pezizomycotina</taxon>
        <taxon>Eurotiomycetes</taxon>
        <taxon>Chaetothyriomycetidae</taxon>
        <taxon>Verrucariales</taxon>
        <taxon>Verrucariaceae</taxon>
        <taxon>Endocarpon</taxon>
    </lineage>
</organism>
<dbReference type="InterPro" id="IPR027417">
    <property type="entry name" value="P-loop_NTPase"/>
</dbReference>
<keyword evidence="4" id="KW-1185">Reference proteome</keyword>
<dbReference type="Pfam" id="PF25000">
    <property type="entry name" value="DUF7779"/>
    <property type="match status" value="1"/>
</dbReference>
<proteinExistence type="predicted"/>
<sequence length="663" mass="75182">MVYGWLSDENNGRWTMVVDNADSGDVMFKPWDGGIREQLPQATTSSSVGHSLSGYLPSSANGSIVITSRSREVAEGLIEYTEDILDVRPMDEETAVALLKKKLKRHEEAIAQNDLIDLVQQLDYMPLAITQAAAYVNQHAPRITISTYLETLKRSDDEQAKLLQKDIRDPRRDGQASNSIITTWHISFRHLRQTRDSAARLLALMSLFDRERIPDDLLRDRYLDEQDAETDFEDDIKTLRAYHLIGISITSNRFDMHRLVQFSTRKWLEVHDELATWQERYVDVLAEVFPTGDYVNWPTCQELFPHVVAIAGYQLTSEEHLLMWAKIQHNGAWYAEERGWYGVSERMLQASFKVREAVLGLNDVQTLDSMNNLAILLKDQGKYDEAESMNRRVLTEKEKKLGLDHENTLTSVDNLAAVLRNQGKYDEAESMGRRALAGYEKVLGVDHPDTLTSVDNLALVLKDQGKYNEAESMFQRALAGCEKVLGVDHPDTLTSVHNLALILQDQGKYDEAESMFQRALIGSEKVLGVDHPNTLISVCYLARLFDAKHDQHKAIELHNRTVEGRIKVLGPTHPDTLSCQRERALLLEKIVRVERHNAQDSGVKRHNAQDSGVERRNAQDRVKRRNARDSGVETQSSRSRGTALKKRGLGDIMLAWIGSICDA</sequence>
<dbReference type="Pfam" id="PF13374">
    <property type="entry name" value="TPR_10"/>
    <property type="match status" value="2"/>
</dbReference>
<reference evidence="3" key="1">
    <citation type="submission" date="2020-02" db="EMBL/GenBank/DDBJ databases">
        <authorList>
            <person name="Palmer J.M."/>
        </authorList>
    </citation>
    <scope>NUCLEOTIDE SEQUENCE</scope>
    <source>
        <strain evidence="3">EPUS1.4</strain>
        <tissue evidence="3">Thallus</tissue>
    </source>
</reference>
<gene>
    <name evidence="3" type="ORF">GJ744_007298</name>
</gene>
<dbReference type="Gene3D" id="1.25.40.10">
    <property type="entry name" value="Tetratricopeptide repeat domain"/>
    <property type="match status" value="2"/>
</dbReference>
<feature type="compositionally biased region" description="Basic and acidic residues" evidence="1">
    <location>
        <begin position="612"/>
        <end position="631"/>
    </location>
</feature>
<dbReference type="PANTHER" id="PTHR46082">
    <property type="entry name" value="ATP/GTP-BINDING PROTEIN-RELATED"/>
    <property type="match status" value="1"/>
</dbReference>
<accession>A0A8H7AKU0</accession>
<protein>
    <recommendedName>
        <fullName evidence="2">DUF7779 domain-containing protein</fullName>
    </recommendedName>
</protein>
<evidence type="ECO:0000259" key="2">
    <source>
        <dbReference type="Pfam" id="PF25000"/>
    </source>
</evidence>
<dbReference type="OrthoDB" id="4120698at2759"/>
<feature type="domain" description="DUF7779" evidence="2">
    <location>
        <begin position="193"/>
        <end position="268"/>
    </location>
</feature>
<comment type="caution">
    <text evidence="3">The sequence shown here is derived from an EMBL/GenBank/DDBJ whole genome shotgun (WGS) entry which is preliminary data.</text>
</comment>
<evidence type="ECO:0000256" key="1">
    <source>
        <dbReference type="SAM" id="MobiDB-lite"/>
    </source>
</evidence>
<feature type="region of interest" description="Disordered" evidence="1">
    <location>
        <begin position="597"/>
        <end position="644"/>
    </location>
</feature>
<evidence type="ECO:0000313" key="3">
    <source>
        <dbReference type="EMBL" id="KAF7509984.1"/>
    </source>
</evidence>
<dbReference type="InterPro" id="IPR011990">
    <property type="entry name" value="TPR-like_helical_dom_sf"/>
</dbReference>
<name>A0A8H7AKU0_9EURO</name>
<dbReference type="InterPro" id="IPR056681">
    <property type="entry name" value="DUF7779"/>
</dbReference>
<dbReference type="EMBL" id="JAACFV010000035">
    <property type="protein sequence ID" value="KAF7509984.1"/>
    <property type="molecule type" value="Genomic_DNA"/>
</dbReference>
<dbReference type="InterPro" id="IPR019734">
    <property type="entry name" value="TPR_rpt"/>
</dbReference>
<dbReference type="InterPro" id="IPR053137">
    <property type="entry name" value="NLR-like"/>
</dbReference>
<dbReference type="Pfam" id="PF13424">
    <property type="entry name" value="TPR_12"/>
    <property type="match status" value="1"/>
</dbReference>
<dbReference type="Proteomes" id="UP000606974">
    <property type="component" value="Unassembled WGS sequence"/>
</dbReference>
<dbReference type="SUPFAM" id="SSF48452">
    <property type="entry name" value="TPR-like"/>
    <property type="match status" value="2"/>
</dbReference>
<dbReference type="AlphaFoldDB" id="A0A8H7AKU0"/>